<gene>
    <name evidence="1" type="ORF">NCTC13149_01588</name>
</gene>
<dbReference type="EMBL" id="UGSZ01000001">
    <property type="protein sequence ID" value="SUB57731.1"/>
    <property type="molecule type" value="Genomic_DNA"/>
</dbReference>
<reference evidence="1 2" key="1">
    <citation type="submission" date="2018-06" db="EMBL/GenBank/DDBJ databases">
        <authorList>
            <consortium name="Pathogen Informatics"/>
            <person name="Doyle S."/>
        </authorList>
    </citation>
    <scope>NUCLEOTIDE SEQUENCE [LARGE SCALE GENOMIC DNA]</scope>
    <source>
        <strain evidence="1 2">NCTC13149</strain>
    </source>
</reference>
<organism evidence="1 2">
    <name type="scientific">Peptoniphilus lacrimalis</name>
    <dbReference type="NCBI Taxonomy" id="33031"/>
    <lineage>
        <taxon>Bacteria</taxon>
        <taxon>Bacillati</taxon>
        <taxon>Bacillota</taxon>
        <taxon>Tissierellia</taxon>
        <taxon>Tissierellales</taxon>
        <taxon>Peptoniphilaceae</taxon>
        <taxon>Peptoniphilus</taxon>
    </lineage>
</organism>
<accession>A0A379C6G1</accession>
<evidence type="ECO:0000313" key="1">
    <source>
        <dbReference type="EMBL" id="SUB57731.1"/>
    </source>
</evidence>
<evidence type="ECO:0000313" key="2">
    <source>
        <dbReference type="Proteomes" id="UP000255517"/>
    </source>
</evidence>
<protein>
    <submittedName>
        <fullName evidence="1">Uncharacterized protein</fullName>
    </submittedName>
</protein>
<sequence>MNKEKYIKELESTIITRNPIKLIKFAKKYNPDVYIPPMKIVKASMHKLIVARKLDGWENSAVWLKLHGFSLECK</sequence>
<dbReference type="STRING" id="1122949.GCA_000378725_01670"/>
<dbReference type="AlphaFoldDB" id="A0A379C6G1"/>
<name>A0A379C6G1_9FIRM</name>
<dbReference type="Proteomes" id="UP000255517">
    <property type="component" value="Unassembled WGS sequence"/>
</dbReference>
<dbReference type="RefSeq" id="WP_019035283.1">
    <property type="nucleotide sequence ID" value="NZ_UGSZ01000001.1"/>
</dbReference>
<proteinExistence type="predicted"/>